<gene>
    <name evidence="8" type="ORF">CLV41_112165</name>
</gene>
<dbReference type="CDD" id="cd06225">
    <property type="entry name" value="HAMP"/>
    <property type="match status" value="1"/>
</dbReference>
<keyword evidence="5" id="KW-0472">Membrane</keyword>
<dbReference type="SUPFAM" id="SSF58104">
    <property type="entry name" value="Methyl-accepting chemotaxis protein (MCP) signaling domain"/>
    <property type="match status" value="1"/>
</dbReference>
<evidence type="ECO:0000256" key="4">
    <source>
        <dbReference type="SAM" id="Coils"/>
    </source>
</evidence>
<keyword evidence="1 3" id="KW-0807">Transducer</keyword>
<dbReference type="Pfam" id="PF00672">
    <property type="entry name" value="HAMP"/>
    <property type="match status" value="1"/>
</dbReference>
<dbReference type="PANTHER" id="PTHR32089">
    <property type="entry name" value="METHYL-ACCEPTING CHEMOTAXIS PROTEIN MCPB"/>
    <property type="match status" value="1"/>
</dbReference>
<dbReference type="Proteomes" id="UP000236959">
    <property type="component" value="Unassembled WGS sequence"/>
</dbReference>
<dbReference type="PRINTS" id="PR00260">
    <property type="entry name" value="CHEMTRNSDUCR"/>
</dbReference>
<evidence type="ECO:0000256" key="2">
    <source>
        <dbReference type="ARBA" id="ARBA00029447"/>
    </source>
</evidence>
<dbReference type="InterPro" id="IPR004090">
    <property type="entry name" value="Chemotax_Me-accpt_rcpt"/>
</dbReference>
<sequence length="558" mass="60570">MVVALVAIFHMNLIGKELANVAEKDIPLTEAISHVTNHQLEQAALVERIMRLSGVHSENEKEKIEPLKVSLKKLEVRVADEILKAENLAQTALDHSYSQMEQEEFSGALEKLKRIKSEYTQYKFHVNEIIQLVGQGELEIAGKLVNRLEEEQQRLDHELVSLLEEIETFTRQATTAAAQHEKDALHQIIITAVVTFFLCGVCSILFARYMISKPLNQVTTGLMELAQGKTDVEIHVRSKDEIGKVAGAFEVFRANIIEMKRLQEQAREEEMQAVEERRGTRLRLADQLENLLMTSCDVAVNALETLVEGADLLAQNSQDTVERANTVAAAAEQSTACVQSVASASEELASSIQEISRQVTLANSSTAETSEQAETSGDTVNKLSTSTEEITQILNLISDIASQTNLLALNATIEAARAGEAGRGFAVVASEVKALANQTGQATDQIGSQLSGLQTGTSSCSVSIMTVVKSMSDIREQIAGIASAIEEQNAVTSEIAKNAHDVAQGSIDISSNISEVNRAAQVSGDRVKDVASGIQDVSQQINTIREGLNDFLGHLRAA</sequence>
<proteinExistence type="inferred from homology"/>
<comment type="caution">
    <text evidence="8">The sequence shown here is derived from an EMBL/GenBank/DDBJ whole genome shotgun (WGS) entry which is preliminary data.</text>
</comment>
<evidence type="ECO:0000313" key="9">
    <source>
        <dbReference type="Proteomes" id="UP000236959"/>
    </source>
</evidence>
<dbReference type="SMART" id="SM00304">
    <property type="entry name" value="HAMP"/>
    <property type="match status" value="1"/>
</dbReference>
<evidence type="ECO:0000313" key="8">
    <source>
        <dbReference type="EMBL" id="POF28749.1"/>
    </source>
</evidence>
<dbReference type="AlphaFoldDB" id="A0A2S3UMN4"/>
<feature type="transmembrane region" description="Helical" evidence="5">
    <location>
        <begin position="188"/>
        <end position="207"/>
    </location>
</feature>
<feature type="domain" description="HAMP" evidence="7">
    <location>
        <begin position="209"/>
        <end position="261"/>
    </location>
</feature>
<name>A0A2S3UMN4_9HYPH</name>
<keyword evidence="9" id="KW-1185">Reference proteome</keyword>
<dbReference type="Pfam" id="PF00015">
    <property type="entry name" value="MCPsignal"/>
    <property type="match status" value="1"/>
</dbReference>
<dbReference type="PROSITE" id="PS50111">
    <property type="entry name" value="CHEMOTAXIS_TRANSDUC_2"/>
    <property type="match status" value="1"/>
</dbReference>
<accession>A0A2S3UMN4</accession>
<dbReference type="EMBL" id="PPCN01000012">
    <property type="protein sequence ID" value="POF28749.1"/>
    <property type="molecule type" value="Genomic_DNA"/>
</dbReference>
<evidence type="ECO:0000259" key="7">
    <source>
        <dbReference type="PROSITE" id="PS50885"/>
    </source>
</evidence>
<keyword evidence="5" id="KW-1133">Transmembrane helix</keyword>
<evidence type="ECO:0000256" key="5">
    <source>
        <dbReference type="SAM" id="Phobius"/>
    </source>
</evidence>
<dbReference type="GO" id="GO:0007165">
    <property type="term" value="P:signal transduction"/>
    <property type="evidence" value="ECO:0007669"/>
    <property type="project" value="UniProtKB-KW"/>
</dbReference>
<reference evidence="8 9" key="1">
    <citation type="submission" date="2018-01" db="EMBL/GenBank/DDBJ databases">
        <title>Genomic Encyclopedia of Archaeal and Bacterial Type Strains, Phase II (KMG-II): from individual species to whole genera.</title>
        <authorList>
            <person name="Goeker M."/>
        </authorList>
    </citation>
    <scope>NUCLEOTIDE SEQUENCE [LARGE SCALE GENOMIC DNA]</scope>
    <source>
        <strain evidence="8 9">DSM 17023</strain>
    </source>
</reference>
<dbReference type="Gene3D" id="6.10.340.10">
    <property type="match status" value="1"/>
</dbReference>
<organism evidence="8 9">
    <name type="scientific">Roseibium marinum</name>
    <dbReference type="NCBI Taxonomy" id="281252"/>
    <lineage>
        <taxon>Bacteria</taxon>
        <taxon>Pseudomonadati</taxon>
        <taxon>Pseudomonadota</taxon>
        <taxon>Alphaproteobacteria</taxon>
        <taxon>Hyphomicrobiales</taxon>
        <taxon>Stappiaceae</taxon>
        <taxon>Roseibium</taxon>
    </lineage>
</organism>
<feature type="coiled-coil region" evidence="4">
    <location>
        <begin position="138"/>
        <end position="172"/>
    </location>
</feature>
<comment type="similarity">
    <text evidence="2">Belongs to the methyl-accepting chemotaxis (MCP) protein family.</text>
</comment>
<evidence type="ECO:0000259" key="6">
    <source>
        <dbReference type="PROSITE" id="PS50111"/>
    </source>
</evidence>
<evidence type="ECO:0000256" key="1">
    <source>
        <dbReference type="ARBA" id="ARBA00023224"/>
    </source>
</evidence>
<keyword evidence="5" id="KW-0812">Transmembrane</keyword>
<dbReference type="Gene3D" id="1.10.287.950">
    <property type="entry name" value="Methyl-accepting chemotaxis protein"/>
    <property type="match status" value="1"/>
</dbReference>
<dbReference type="InterPro" id="IPR004089">
    <property type="entry name" value="MCPsignal_dom"/>
</dbReference>
<dbReference type="PROSITE" id="PS50885">
    <property type="entry name" value="HAMP"/>
    <property type="match status" value="1"/>
</dbReference>
<dbReference type="SMART" id="SM00283">
    <property type="entry name" value="MA"/>
    <property type="match status" value="1"/>
</dbReference>
<feature type="domain" description="Methyl-accepting transducer" evidence="6">
    <location>
        <begin position="302"/>
        <end position="538"/>
    </location>
</feature>
<dbReference type="GO" id="GO:0004888">
    <property type="term" value="F:transmembrane signaling receptor activity"/>
    <property type="evidence" value="ECO:0007669"/>
    <property type="project" value="InterPro"/>
</dbReference>
<keyword evidence="4" id="KW-0175">Coiled coil</keyword>
<dbReference type="GO" id="GO:0006935">
    <property type="term" value="P:chemotaxis"/>
    <property type="evidence" value="ECO:0007669"/>
    <property type="project" value="InterPro"/>
</dbReference>
<evidence type="ECO:0000256" key="3">
    <source>
        <dbReference type="PROSITE-ProRule" id="PRU00284"/>
    </source>
</evidence>
<protein>
    <submittedName>
        <fullName evidence="8">Methyl-accepting chemotaxis protein</fullName>
    </submittedName>
</protein>
<dbReference type="InterPro" id="IPR003660">
    <property type="entry name" value="HAMP_dom"/>
</dbReference>
<dbReference type="GO" id="GO:0016020">
    <property type="term" value="C:membrane"/>
    <property type="evidence" value="ECO:0007669"/>
    <property type="project" value="InterPro"/>
</dbReference>
<dbReference type="PANTHER" id="PTHR32089:SF112">
    <property type="entry name" value="LYSOZYME-LIKE PROTEIN-RELATED"/>
    <property type="match status" value="1"/>
</dbReference>